<name>A0ABU0IEM4_9HYPH</name>
<evidence type="ECO:0000313" key="6">
    <source>
        <dbReference type="EMBL" id="MDQ0456142.1"/>
    </source>
</evidence>
<keyword evidence="4" id="KW-0804">Transcription</keyword>
<protein>
    <submittedName>
        <fullName evidence="6">DNA-binding transcriptional LysR family regulator</fullName>
    </submittedName>
</protein>
<dbReference type="EMBL" id="JAUSWH010000007">
    <property type="protein sequence ID" value="MDQ0456142.1"/>
    <property type="molecule type" value="Genomic_DNA"/>
</dbReference>
<dbReference type="InterPro" id="IPR000847">
    <property type="entry name" value="LysR_HTH_N"/>
</dbReference>
<keyword evidence="2" id="KW-0805">Transcription regulation</keyword>
<dbReference type="InterPro" id="IPR050950">
    <property type="entry name" value="HTH-type_LysR_regulators"/>
</dbReference>
<dbReference type="PANTHER" id="PTHR30419">
    <property type="entry name" value="HTH-TYPE TRANSCRIPTIONAL REGULATOR YBHD"/>
    <property type="match status" value="1"/>
</dbReference>
<feature type="domain" description="HTH lysR-type" evidence="5">
    <location>
        <begin position="9"/>
        <end position="66"/>
    </location>
</feature>
<dbReference type="GO" id="GO:0003677">
    <property type="term" value="F:DNA binding"/>
    <property type="evidence" value="ECO:0007669"/>
    <property type="project" value="UniProtKB-KW"/>
</dbReference>
<comment type="similarity">
    <text evidence="1">Belongs to the LysR transcriptional regulatory family.</text>
</comment>
<evidence type="ECO:0000313" key="7">
    <source>
        <dbReference type="Proteomes" id="UP001235269"/>
    </source>
</evidence>
<dbReference type="PROSITE" id="PS50931">
    <property type="entry name" value="HTH_LYSR"/>
    <property type="match status" value="1"/>
</dbReference>
<dbReference type="Gene3D" id="3.40.190.290">
    <property type="match status" value="1"/>
</dbReference>
<dbReference type="InterPro" id="IPR005119">
    <property type="entry name" value="LysR_subst-bd"/>
</dbReference>
<comment type="caution">
    <text evidence="6">The sequence shown here is derived from an EMBL/GenBank/DDBJ whole genome shotgun (WGS) entry which is preliminary data.</text>
</comment>
<evidence type="ECO:0000256" key="1">
    <source>
        <dbReference type="ARBA" id="ARBA00009437"/>
    </source>
</evidence>
<sequence length="310" mass="33355">MSILLPQRLQTKHFSLIKAISDMGQISLAAASLSMTQPAASRMLAEIERIVGLPVFQRTPKGMEPTEIGVALSRRAETLIEEMREAMREVDAIKRGASGTVRVGAVTGGALGFIVPAVRALKSESRTAEIHVDVAPSGALIGNLLSGQFDFVLGRIPVGVDARQFHIRYALPEEVDLIVHQTHPLANVGKLGMGDLLHFPWAMQGPGAPMRQAVENAFAEAGTGLPSDVVNTTSLLVMIAMIATSNAIAPVSREVSDLLCRQTTGAGLCRLDIRVPINVLPYHLISLKSRRMSTLASRLQDLVLQQFSSR</sequence>
<keyword evidence="7" id="KW-1185">Reference proteome</keyword>
<dbReference type="SUPFAM" id="SSF53850">
    <property type="entry name" value="Periplasmic binding protein-like II"/>
    <property type="match status" value="1"/>
</dbReference>
<evidence type="ECO:0000256" key="2">
    <source>
        <dbReference type="ARBA" id="ARBA00023015"/>
    </source>
</evidence>
<dbReference type="InterPro" id="IPR036388">
    <property type="entry name" value="WH-like_DNA-bd_sf"/>
</dbReference>
<keyword evidence="3 6" id="KW-0238">DNA-binding</keyword>
<proteinExistence type="inferred from homology"/>
<dbReference type="Gene3D" id="1.10.10.10">
    <property type="entry name" value="Winged helix-like DNA-binding domain superfamily/Winged helix DNA-binding domain"/>
    <property type="match status" value="1"/>
</dbReference>
<dbReference type="Pfam" id="PF00126">
    <property type="entry name" value="HTH_1"/>
    <property type="match status" value="1"/>
</dbReference>
<dbReference type="PANTHER" id="PTHR30419:SF8">
    <property type="entry name" value="NITROGEN ASSIMILATION TRANSCRIPTIONAL ACTIVATOR-RELATED"/>
    <property type="match status" value="1"/>
</dbReference>
<gene>
    <name evidence="6" type="ORF">QO005_002483</name>
</gene>
<evidence type="ECO:0000256" key="3">
    <source>
        <dbReference type="ARBA" id="ARBA00023125"/>
    </source>
</evidence>
<dbReference type="Proteomes" id="UP001235269">
    <property type="component" value="Unassembled WGS sequence"/>
</dbReference>
<evidence type="ECO:0000256" key="4">
    <source>
        <dbReference type="ARBA" id="ARBA00023163"/>
    </source>
</evidence>
<dbReference type="SUPFAM" id="SSF46785">
    <property type="entry name" value="Winged helix' DNA-binding domain"/>
    <property type="match status" value="1"/>
</dbReference>
<dbReference type="RefSeq" id="WP_307158344.1">
    <property type="nucleotide sequence ID" value="NZ_JAUSWH010000007.1"/>
</dbReference>
<accession>A0ABU0IEM4</accession>
<evidence type="ECO:0000259" key="5">
    <source>
        <dbReference type="PROSITE" id="PS50931"/>
    </source>
</evidence>
<organism evidence="6 7">
    <name type="scientific">Rhizobium paknamense</name>
    <dbReference type="NCBI Taxonomy" id="1206817"/>
    <lineage>
        <taxon>Bacteria</taxon>
        <taxon>Pseudomonadati</taxon>
        <taxon>Pseudomonadota</taxon>
        <taxon>Alphaproteobacteria</taxon>
        <taxon>Hyphomicrobiales</taxon>
        <taxon>Rhizobiaceae</taxon>
        <taxon>Rhizobium/Agrobacterium group</taxon>
        <taxon>Rhizobium</taxon>
    </lineage>
</organism>
<dbReference type="InterPro" id="IPR036390">
    <property type="entry name" value="WH_DNA-bd_sf"/>
</dbReference>
<reference evidence="6 7" key="1">
    <citation type="submission" date="2023-07" db="EMBL/GenBank/DDBJ databases">
        <title>Genomic Encyclopedia of Type Strains, Phase IV (KMG-IV): sequencing the most valuable type-strain genomes for metagenomic binning, comparative biology and taxonomic classification.</title>
        <authorList>
            <person name="Goeker M."/>
        </authorList>
    </citation>
    <scope>NUCLEOTIDE SEQUENCE [LARGE SCALE GENOMIC DNA]</scope>
    <source>
        <strain evidence="6 7">DSM 100301</strain>
    </source>
</reference>
<dbReference type="Pfam" id="PF03466">
    <property type="entry name" value="LysR_substrate"/>
    <property type="match status" value="1"/>
</dbReference>